<feature type="region of interest" description="Disordered" evidence="1">
    <location>
        <begin position="81"/>
        <end position="104"/>
    </location>
</feature>
<evidence type="ECO:0000313" key="3">
    <source>
        <dbReference type="Proteomes" id="UP000753908"/>
    </source>
</evidence>
<proteinExistence type="predicted"/>
<comment type="caution">
    <text evidence="2">The sequence shown here is derived from an EMBL/GenBank/DDBJ whole genome shotgun (WGS) entry which is preliminary data.</text>
</comment>
<feature type="compositionally biased region" description="Basic and acidic residues" evidence="1">
    <location>
        <begin position="94"/>
        <end position="104"/>
    </location>
</feature>
<protein>
    <recommendedName>
        <fullName evidence="4">KGK family protein</fullName>
    </recommendedName>
</protein>
<dbReference type="AlphaFoldDB" id="A0A951PS17"/>
<evidence type="ECO:0000256" key="1">
    <source>
        <dbReference type="SAM" id="MobiDB-lite"/>
    </source>
</evidence>
<evidence type="ECO:0000313" key="2">
    <source>
        <dbReference type="EMBL" id="MBW4549050.1"/>
    </source>
</evidence>
<evidence type="ECO:0008006" key="4">
    <source>
        <dbReference type="Google" id="ProtNLM"/>
    </source>
</evidence>
<reference evidence="2" key="2">
    <citation type="journal article" date="2022" name="Microbiol. Resour. Announc.">
        <title>Metagenome Sequencing to Explore Phylogenomics of Terrestrial Cyanobacteria.</title>
        <authorList>
            <person name="Ward R.D."/>
            <person name="Stajich J.E."/>
            <person name="Johansen J.R."/>
            <person name="Huntemann M."/>
            <person name="Clum A."/>
            <person name="Foster B."/>
            <person name="Foster B."/>
            <person name="Roux S."/>
            <person name="Palaniappan K."/>
            <person name="Varghese N."/>
            <person name="Mukherjee S."/>
            <person name="Reddy T.B.K."/>
            <person name="Daum C."/>
            <person name="Copeland A."/>
            <person name="Chen I.A."/>
            <person name="Ivanova N.N."/>
            <person name="Kyrpides N.C."/>
            <person name="Shapiro N."/>
            <person name="Eloe-Fadrosh E.A."/>
            <person name="Pietrasiak N."/>
        </authorList>
    </citation>
    <scope>NUCLEOTIDE SEQUENCE</scope>
    <source>
        <strain evidence="2">CPER-KK1</strain>
    </source>
</reference>
<sequence length="104" mass="11940">MSEFYLDPDDVISMKQQESLVGNNATFKIDQLEKRFRDMMGGTNPTTQGWMRDGVECEFLSASTGKGWQKGKIRVRFEFVPDEPEPSPDANFLDDLRKDITTEQ</sequence>
<name>A0A951PS17_9CYAN</name>
<dbReference type="InterPro" id="IPR014971">
    <property type="entry name" value="KGK"/>
</dbReference>
<dbReference type="Proteomes" id="UP000753908">
    <property type="component" value="Unassembled WGS sequence"/>
</dbReference>
<organism evidence="2 3">
    <name type="scientific">Symplocastrum torsivum CPER-KK1</name>
    <dbReference type="NCBI Taxonomy" id="450513"/>
    <lineage>
        <taxon>Bacteria</taxon>
        <taxon>Bacillati</taxon>
        <taxon>Cyanobacteriota</taxon>
        <taxon>Cyanophyceae</taxon>
        <taxon>Oscillatoriophycideae</taxon>
        <taxon>Oscillatoriales</taxon>
        <taxon>Microcoleaceae</taxon>
        <taxon>Symplocastrum</taxon>
    </lineage>
</organism>
<gene>
    <name evidence="2" type="ORF">KME25_32295</name>
</gene>
<accession>A0A951PS17</accession>
<dbReference type="EMBL" id="JAHHIF010000081">
    <property type="protein sequence ID" value="MBW4549050.1"/>
    <property type="molecule type" value="Genomic_DNA"/>
</dbReference>
<dbReference type="Pfam" id="PF08872">
    <property type="entry name" value="KGK"/>
    <property type="match status" value="1"/>
</dbReference>
<reference evidence="2" key="1">
    <citation type="submission" date="2021-05" db="EMBL/GenBank/DDBJ databases">
        <authorList>
            <person name="Pietrasiak N."/>
            <person name="Ward R."/>
            <person name="Stajich J.E."/>
            <person name="Kurbessoian T."/>
        </authorList>
    </citation>
    <scope>NUCLEOTIDE SEQUENCE</scope>
    <source>
        <strain evidence="2">CPER-KK1</strain>
    </source>
</reference>